<dbReference type="PROSITE" id="PS51257">
    <property type="entry name" value="PROKAR_LIPOPROTEIN"/>
    <property type="match status" value="1"/>
</dbReference>
<evidence type="ECO:0000313" key="2">
    <source>
        <dbReference type="EMBL" id="SMC64834.1"/>
    </source>
</evidence>
<evidence type="ECO:0000256" key="1">
    <source>
        <dbReference type="SAM" id="SignalP"/>
    </source>
</evidence>
<reference evidence="2 3" key="1">
    <citation type="submission" date="2017-04" db="EMBL/GenBank/DDBJ databases">
        <authorList>
            <person name="Afonso C.L."/>
            <person name="Miller P.J."/>
            <person name="Scott M.A."/>
            <person name="Spackman E."/>
            <person name="Goraichik I."/>
            <person name="Dimitrov K.M."/>
            <person name="Suarez D.L."/>
            <person name="Swayne D.E."/>
        </authorList>
    </citation>
    <scope>NUCLEOTIDE SEQUENCE [LARGE SCALE GENOMIC DNA]</scope>
    <source>
        <strain evidence="2 3">DSM 21164</strain>
    </source>
</reference>
<accession>A0A1W2AW36</accession>
<dbReference type="STRING" id="504486.SAMN05660703_2267"/>
<evidence type="ECO:0000313" key="3">
    <source>
        <dbReference type="Proteomes" id="UP000192360"/>
    </source>
</evidence>
<protein>
    <recommendedName>
        <fullName evidence="4">SprT-like family protein</fullName>
    </recommendedName>
</protein>
<dbReference type="Proteomes" id="UP000192360">
    <property type="component" value="Unassembled WGS sequence"/>
</dbReference>
<gene>
    <name evidence="2" type="ORF">SAMN05660703_2267</name>
</gene>
<sequence length="437" mass="49296">MKKLKQCLKKINLLLAFSIIILSCQQEGLYNEFPQNVAEAKNWLEQNPNLPINKNSFYKGNLDWSNSFSKNENLYVPISSPNLSLAENKKKQSTNKLPYPFLVFGKSRNEPYSVNLKVFISNYSNKKEISEILKLPSISFDQENQLISNRSKNKPNSIAYKLDEAPEPVCEWYGVYEHSYDPNTGETETTLLYTFQVCSDDWDWDDAGGDYGGGSGTGGNSNATIDDKIDTDNLDPCSKAILEAIQDGKAIEDIVNQFADENSDFNWTIETSNTTDAANTDWNNQTANNYLTKINPNFVNSATTTAIARTIVHEAIHAYILSYVDSNVDDFIKTFPELWNDLVAKKYGDPNSGVAWNQYHHEEMARNYVNTISNALSIWDNNQNTDQYYNDLAWGGLLHTQIFQSTTDLSDADRTRIENINLAEDTNSSTAKGTPCN</sequence>
<proteinExistence type="predicted"/>
<dbReference type="OrthoDB" id="1450227at2"/>
<name>A0A1W2AW36_9FLAO</name>
<dbReference type="EMBL" id="FWXO01000003">
    <property type="protein sequence ID" value="SMC64834.1"/>
    <property type="molecule type" value="Genomic_DNA"/>
</dbReference>
<keyword evidence="1" id="KW-0732">Signal</keyword>
<dbReference type="RefSeq" id="WP_084061591.1">
    <property type="nucleotide sequence ID" value="NZ_FWXO01000003.1"/>
</dbReference>
<keyword evidence="3" id="KW-1185">Reference proteome</keyword>
<evidence type="ECO:0008006" key="4">
    <source>
        <dbReference type="Google" id="ProtNLM"/>
    </source>
</evidence>
<organism evidence="2 3">
    <name type="scientific">Cellulophaga tyrosinoxydans</name>
    <dbReference type="NCBI Taxonomy" id="504486"/>
    <lineage>
        <taxon>Bacteria</taxon>
        <taxon>Pseudomonadati</taxon>
        <taxon>Bacteroidota</taxon>
        <taxon>Flavobacteriia</taxon>
        <taxon>Flavobacteriales</taxon>
        <taxon>Flavobacteriaceae</taxon>
        <taxon>Cellulophaga</taxon>
    </lineage>
</organism>
<feature type="chain" id="PRO_5013297711" description="SprT-like family protein" evidence="1">
    <location>
        <begin position="26"/>
        <end position="437"/>
    </location>
</feature>
<dbReference type="AlphaFoldDB" id="A0A1W2AW36"/>
<feature type="signal peptide" evidence="1">
    <location>
        <begin position="1"/>
        <end position="25"/>
    </location>
</feature>